<dbReference type="EMBL" id="CP023407">
    <property type="protein sequence ID" value="AYL36792.1"/>
    <property type="molecule type" value="Genomic_DNA"/>
</dbReference>
<dbReference type="GO" id="GO:0003677">
    <property type="term" value="F:DNA binding"/>
    <property type="evidence" value="ECO:0007669"/>
    <property type="project" value="UniProtKB-KW"/>
</dbReference>
<dbReference type="GO" id="GO:0003700">
    <property type="term" value="F:DNA-binding transcription factor activity"/>
    <property type="evidence" value="ECO:0007669"/>
    <property type="project" value="InterPro"/>
</dbReference>
<evidence type="ECO:0000313" key="5">
    <source>
        <dbReference type="EMBL" id="AYL36792.1"/>
    </source>
</evidence>
<dbReference type="PANTHER" id="PTHR44846">
    <property type="entry name" value="MANNOSYL-D-GLYCERATE TRANSPORT/METABOLISM SYSTEM REPRESSOR MNGR-RELATED"/>
    <property type="match status" value="1"/>
</dbReference>
<dbReference type="PANTHER" id="PTHR44846:SF17">
    <property type="entry name" value="GNTR-FAMILY TRANSCRIPTIONAL REGULATOR"/>
    <property type="match status" value="1"/>
</dbReference>
<dbReference type="GeneID" id="93884322"/>
<dbReference type="InterPro" id="IPR036388">
    <property type="entry name" value="WH-like_DNA-bd_sf"/>
</dbReference>
<name>A0A494UNA2_9ACTN</name>
<sequence>MNGQQPRGGGGNKVQQVADELRRRVTDGTYPLQSSLPSQRDLVDELGVSRETVKRALRELEDEGWIATRPNSGSRVIKTQRIHTSAARAGRLGGVVTLGPFIGGAFEQEEVTLDVYTLTSETLDKHIRVQMERIQNGLIAPRSITLRMLLPDLTGPLPYPRVKDDPEDLRMRDRLRTITELYTASLLETLDYLRTENLVPSVDVRIRHTPLTPAFKLYLFNDAEVLHGMYEIVERPVSLGPDETITALDALGLGTTLTHHEKTEDPAAPGSVFVDGMRKWFDSVWNQLSA</sequence>
<dbReference type="Gene3D" id="1.10.10.10">
    <property type="entry name" value="Winged helix-like DNA-binding domain superfamily/Winged helix DNA-binding domain"/>
    <property type="match status" value="1"/>
</dbReference>
<dbReference type="KEGG" id="sfug:CNQ36_15970"/>
<keyword evidence="2" id="KW-0238">DNA-binding</keyword>
<dbReference type="PROSITE" id="PS50949">
    <property type="entry name" value="HTH_GNTR"/>
    <property type="match status" value="1"/>
</dbReference>
<organism evidence="5 6">
    <name type="scientific">Streptomyces fungicidicus</name>
    <dbReference type="NCBI Taxonomy" id="68203"/>
    <lineage>
        <taxon>Bacteria</taxon>
        <taxon>Bacillati</taxon>
        <taxon>Actinomycetota</taxon>
        <taxon>Actinomycetes</taxon>
        <taxon>Kitasatosporales</taxon>
        <taxon>Streptomycetaceae</taxon>
        <taxon>Streptomyces</taxon>
    </lineage>
</organism>
<dbReference type="CDD" id="cd07377">
    <property type="entry name" value="WHTH_GntR"/>
    <property type="match status" value="1"/>
</dbReference>
<dbReference type="RefSeq" id="WP_121546520.1">
    <property type="nucleotide sequence ID" value="NZ_CP023407.1"/>
</dbReference>
<dbReference type="SUPFAM" id="SSF46785">
    <property type="entry name" value="Winged helix' DNA-binding domain"/>
    <property type="match status" value="1"/>
</dbReference>
<keyword evidence="3" id="KW-0804">Transcription</keyword>
<keyword evidence="1" id="KW-0805">Transcription regulation</keyword>
<dbReference type="InterPro" id="IPR036390">
    <property type="entry name" value="WH_DNA-bd_sf"/>
</dbReference>
<gene>
    <name evidence="5" type="ORF">CNQ36_15970</name>
</gene>
<dbReference type="Proteomes" id="UP000282170">
    <property type="component" value="Chromosome"/>
</dbReference>
<evidence type="ECO:0000256" key="3">
    <source>
        <dbReference type="ARBA" id="ARBA00023163"/>
    </source>
</evidence>
<dbReference type="InterPro" id="IPR000524">
    <property type="entry name" value="Tscrpt_reg_HTH_GntR"/>
</dbReference>
<dbReference type="PRINTS" id="PR00035">
    <property type="entry name" value="HTHGNTR"/>
</dbReference>
<proteinExistence type="predicted"/>
<dbReference type="Pfam" id="PF00392">
    <property type="entry name" value="GntR"/>
    <property type="match status" value="1"/>
</dbReference>
<feature type="domain" description="HTH gntR-type" evidence="4">
    <location>
        <begin position="11"/>
        <end position="79"/>
    </location>
</feature>
<evidence type="ECO:0000313" key="6">
    <source>
        <dbReference type="Proteomes" id="UP000282170"/>
    </source>
</evidence>
<dbReference type="AlphaFoldDB" id="A0A494UNA2"/>
<accession>A0A494UNA2</accession>
<evidence type="ECO:0000259" key="4">
    <source>
        <dbReference type="PROSITE" id="PS50949"/>
    </source>
</evidence>
<dbReference type="SMART" id="SM00345">
    <property type="entry name" value="HTH_GNTR"/>
    <property type="match status" value="1"/>
</dbReference>
<protein>
    <submittedName>
        <fullName evidence="5">GntR family transcriptional regulator</fullName>
    </submittedName>
</protein>
<reference evidence="5 6" key="1">
    <citation type="submission" date="2017-09" db="EMBL/GenBank/DDBJ databases">
        <authorList>
            <person name="Zhang H."/>
            <person name="Hu S."/>
            <person name="Xu J."/>
            <person name="He Z."/>
        </authorList>
    </citation>
    <scope>NUCLEOTIDE SEQUENCE [LARGE SCALE GENOMIC DNA]</scope>
    <source>
        <strain evidence="5 6">TXX3120</strain>
    </source>
</reference>
<dbReference type="InterPro" id="IPR050679">
    <property type="entry name" value="Bact_HTH_transcr_reg"/>
</dbReference>
<evidence type="ECO:0000256" key="2">
    <source>
        <dbReference type="ARBA" id="ARBA00023125"/>
    </source>
</evidence>
<keyword evidence="6" id="KW-1185">Reference proteome</keyword>
<dbReference type="GO" id="GO:0045892">
    <property type="term" value="P:negative regulation of DNA-templated transcription"/>
    <property type="evidence" value="ECO:0007669"/>
    <property type="project" value="TreeGrafter"/>
</dbReference>
<evidence type="ECO:0000256" key="1">
    <source>
        <dbReference type="ARBA" id="ARBA00023015"/>
    </source>
</evidence>